<proteinExistence type="predicted"/>
<evidence type="ECO:0000313" key="1">
    <source>
        <dbReference type="EMBL" id="CAG8784868.1"/>
    </source>
</evidence>
<keyword evidence="2" id="KW-1185">Reference proteome</keyword>
<sequence>TQQPPLTKRSRQDDPNNTVIQMDYSLTTPTPTAFTIQLQQSGQNTILPENNKLIWAPVPAPTSMGKTTEIPMPIITTNTIPNLDTLTTEPSLLTADNLALVPDSTANFHQDLPIDTHSNATIEFLPKKILYYCTY</sequence>
<name>A0A9N9P3I8_9GLOM</name>
<organism evidence="1 2">
    <name type="scientific">Dentiscutata erythropus</name>
    <dbReference type="NCBI Taxonomy" id="1348616"/>
    <lineage>
        <taxon>Eukaryota</taxon>
        <taxon>Fungi</taxon>
        <taxon>Fungi incertae sedis</taxon>
        <taxon>Mucoromycota</taxon>
        <taxon>Glomeromycotina</taxon>
        <taxon>Glomeromycetes</taxon>
        <taxon>Diversisporales</taxon>
        <taxon>Gigasporaceae</taxon>
        <taxon>Dentiscutata</taxon>
    </lineage>
</organism>
<gene>
    <name evidence="1" type="ORF">DERYTH_LOCUS20185</name>
</gene>
<dbReference type="Proteomes" id="UP000789405">
    <property type="component" value="Unassembled WGS sequence"/>
</dbReference>
<protein>
    <submittedName>
        <fullName evidence="1">20741_t:CDS:1</fullName>
    </submittedName>
</protein>
<reference evidence="1" key="1">
    <citation type="submission" date="2021-06" db="EMBL/GenBank/DDBJ databases">
        <authorList>
            <person name="Kallberg Y."/>
            <person name="Tangrot J."/>
            <person name="Rosling A."/>
        </authorList>
    </citation>
    <scope>NUCLEOTIDE SEQUENCE</scope>
    <source>
        <strain evidence="1">MA453B</strain>
    </source>
</reference>
<evidence type="ECO:0000313" key="2">
    <source>
        <dbReference type="Proteomes" id="UP000789405"/>
    </source>
</evidence>
<dbReference type="EMBL" id="CAJVPY010023340">
    <property type="protein sequence ID" value="CAG8784868.1"/>
    <property type="molecule type" value="Genomic_DNA"/>
</dbReference>
<accession>A0A9N9P3I8</accession>
<dbReference type="AlphaFoldDB" id="A0A9N9P3I8"/>
<comment type="caution">
    <text evidence="1">The sequence shown here is derived from an EMBL/GenBank/DDBJ whole genome shotgun (WGS) entry which is preliminary data.</text>
</comment>
<feature type="non-terminal residue" evidence="1">
    <location>
        <position position="1"/>
    </location>
</feature>
<feature type="non-terminal residue" evidence="1">
    <location>
        <position position="135"/>
    </location>
</feature>